<comment type="catalytic activity">
    <reaction evidence="8">
        <text>L-threonyl-[protein] + ATP = O-phospho-L-threonyl-[protein] + ADP + H(+)</text>
        <dbReference type="Rhea" id="RHEA:46608"/>
        <dbReference type="Rhea" id="RHEA-COMP:11060"/>
        <dbReference type="Rhea" id="RHEA-COMP:11605"/>
        <dbReference type="ChEBI" id="CHEBI:15378"/>
        <dbReference type="ChEBI" id="CHEBI:30013"/>
        <dbReference type="ChEBI" id="CHEBI:30616"/>
        <dbReference type="ChEBI" id="CHEBI:61977"/>
        <dbReference type="ChEBI" id="CHEBI:456216"/>
        <dbReference type="EC" id="2.7.11.1"/>
    </reaction>
</comment>
<keyword evidence="4" id="KW-0677">Repeat</keyword>
<evidence type="ECO:0000259" key="12">
    <source>
        <dbReference type="PROSITE" id="PS50011"/>
    </source>
</evidence>
<dbReference type="SMART" id="SM00740">
    <property type="entry name" value="PASTA"/>
    <property type="match status" value="5"/>
</dbReference>
<dbReference type="PROSITE" id="PS00108">
    <property type="entry name" value="PROTEIN_KINASE_ST"/>
    <property type="match status" value="1"/>
</dbReference>
<evidence type="ECO:0000256" key="9">
    <source>
        <dbReference type="ARBA" id="ARBA00048679"/>
    </source>
</evidence>
<feature type="binding site" evidence="10">
    <location>
        <position position="40"/>
    </location>
    <ligand>
        <name>ATP</name>
        <dbReference type="ChEBI" id="CHEBI:30616"/>
    </ligand>
</feature>
<proteinExistence type="predicted"/>
<evidence type="ECO:0000256" key="10">
    <source>
        <dbReference type="PROSITE-ProRule" id="PRU10141"/>
    </source>
</evidence>
<evidence type="ECO:0000256" key="11">
    <source>
        <dbReference type="SAM" id="MobiDB-lite"/>
    </source>
</evidence>
<dbReference type="AlphaFoldDB" id="A0AAN1XXM1"/>
<dbReference type="EMBL" id="AP025523">
    <property type="protein sequence ID" value="BDE06486.1"/>
    <property type="molecule type" value="Genomic_DNA"/>
</dbReference>
<dbReference type="InterPro" id="IPR017441">
    <property type="entry name" value="Protein_kinase_ATP_BS"/>
</dbReference>
<dbReference type="InterPro" id="IPR000719">
    <property type="entry name" value="Prot_kinase_dom"/>
</dbReference>
<dbReference type="SMART" id="SM00220">
    <property type="entry name" value="S_TKc"/>
    <property type="match status" value="1"/>
</dbReference>
<dbReference type="PROSITE" id="PS00107">
    <property type="entry name" value="PROTEIN_KINASE_ATP"/>
    <property type="match status" value="1"/>
</dbReference>
<feature type="domain" description="PASTA" evidence="13">
    <location>
        <begin position="425"/>
        <end position="492"/>
    </location>
</feature>
<dbReference type="PANTHER" id="PTHR43289">
    <property type="entry name" value="MITOGEN-ACTIVATED PROTEIN KINASE KINASE KINASE 20-RELATED"/>
    <property type="match status" value="1"/>
</dbReference>
<name>A0AAN1XXM1_UNVUL</name>
<dbReference type="FunFam" id="3.30.200.20:FF:000035">
    <property type="entry name" value="Serine/threonine protein kinase Stk1"/>
    <property type="match status" value="1"/>
</dbReference>
<dbReference type="SUPFAM" id="SSF56112">
    <property type="entry name" value="Protein kinase-like (PK-like)"/>
    <property type="match status" value="1"/>
</dbReference>
<dbReference type="Pfam" id="PF00069">
    <property type="entry name" value="Pkinase"/>
    <property type="match status" value="1"/>
</dbReference>
<feature type="domain" description="PASTA" evidence="13">
    <location>
        <begin position="493"/>
        <end position="560"/>
    </location>
</feature>
<keyword evidence="3" id="KW-0808">Transferase</keyword>
<evidence type="ECO:0000256" key="4">
    <source>
        <dbReference type="ARBA" id="ARBA00022737"/>
    </source>
</evidence>
<dbReference type="Gene3D" id="3.30.200.20">
    <property type="entry name" value="Phosphorylase Kinase, domain 1"/>
    <property type="match status" value="1"/>
</dbReference>
<feature type="compositionally biased region" description="Low complexity" evidence="11">
    <location>
        <begin position="302"/>
        <end position="316"/>
    </location>
</feature>
<organism evidence="14 15">
    <name type="scientific">Vulcanimicrobium alpinum</name>
    <dbReference type="NCBI Taxonomy" id="3016050"/>
    <lineage>
        <taxon>Bacteria</taxon>
        <taxon>Bacillati</taxon>
        <taxon>Vulcanimicrobiota</taxon>
        <taxon>Vulcanimicrobiia</taxon>
        <taxon>Vulcanimicrobiales</taxon>
        <taxon>Vulcanimicrobiaceae</taxon>
        <taxon>Vulcanimicrobium</taxon>
    </lineage>
</organism>
<dbReference type="Pfam" id="PF03793">
    <property type="entry name" value="PASTA"/>
    <property type="match status" value="5"/>
</dbReference>
<reference evidence="14 15" key="1">
    <citation type="journal article" date="2022" name="ISME Commun">
        <title>Vulcanimicrobium alpinus gen. nov. sp. nov., the first cultivated representative of the candidate phylum 'Eremiobacterota', is a metabolically versatile aerobic anoxygenic phototroph.</title>
        <authorList>
            <person name="Yabe S."/>
            <person name="Muto K."/>
            <person name="Abe K."/>
            <person name="Yokota A."/>
            <person name="Staudigel H."/>
            <person name="Tebo B.M."/>
        </authorList>
    </citation>
    <scope>NUCLEOTIDE SEQUENCE [LARGE SCALE GENOMIC DNA]</scope>
    <source>
        <strain evidence="14 15">WC8-2</strain>
    </source>
</reference>
<dbReference type="PROSITE" id="PS51178">
    <property type="entry name" value="PASTA"/>
    <property type="match status" value="4"/>
</dbReference>
<dbReference type="RefSeq" id="WP_317997441.1">
    <property type="nucleotide sequence ID" value="NZ_AP025523.1"/>
</dbReference>
<keyword evidence="5 10" id="KW-0547">Nucleotide-binding</keyword>
<dbReference type="InterPro" id="IPR011009">
    <property type="entry name" value="Kinase-like_dom_sf"/>
</dbReference>
<evidence type="ECO:0000256" key="3">
    <source>
        <dbReference type="ARBA" id="ARBA00022679"/>
    </source>
</evidence>
<dbReference type="PANTHER" id="PTHR43289:SF6">
    <property type="entry name" value="SERINE_THREONINE-PROTEIN KINASE NEKL-3"/>
    <property type="match status" value="1"/>
</dbReference>
<sequence length="698" mass="73422">MQQQQLLNNRYRVDGLLGNGGMAIVYVGTDTLLRRRVAIKVLRDQYASDDDFVKRFSNEAQSAAKLSHPNIVNVFDFGHENGAYYIVMELVDGSTLGELLREERVLPEGVAVDYAIQIASGLAYAHRQGLLHRDVKPANILVTKDDVVKLSDFGIARVVSENVASVTQPGMVMGSVAYISPEQAQNHELDERSDLYSVGVVLYQMLTGALPFSGETPVAVALKHVAESPPPIDPAATGVSPAVAAIVARLLRKSPADRFASATELASALREARERPAVAPRNDAFADAPTSRFTAVKPPPRRSAAPDRPGAAAGAAVETVDDQRERSGPDPRWIVMPLLLLLAVALGFLLVRADLFAPARNIAVPDERGKSATVAQQDLLAQGLRPSVTSEPSENVTEDHVIRQDPAAGTKLAKDAVVTLVVSGGLPMVQIPDVKGYSIDDARRALAAAKLRAKKTNAVYSENAPPGQVIDVNPGAGASVRENSTVALTVSLGAKPILVPSVVNLSVDQARRRLASAGLTMTVSQSTENDAIPADRIASQVPDPQTAVTRNSTVSVVVSAGPGTASVPNVIMKDADAAQQALQAAGFTVKLGYNVDGANATQQVALQDPPAGAKLKKGSAVQLFISVPGSVPDVSGMTIDDAKRTLTAAGYKVGNVAYTDEGNVQPGQVVRSEPEASMQLTPGESVNITVLQAAPRAP</sequence>
<dbReference type="InterPro" id="IPR008271">
    <property type="entry name" value="Ser/Thr_kinase_AS"/>
</dbReference>
<evidence type="ECO:0000256" key="1">
    <source>
        <dbReference type="ARBA" id="ARBA00012513"/>
    </source>
</evidence>
<dbReference type="NCBIfam" id="NF033483">
    <property type="entry name" value="PknB_PASTA_kin"/>
    <property type="match status" value="1"/>
</dbReference>
<dbReference type="FunFam" id="1.10.510.10:FF:000021">
    <property type="entry name" value="Serine/threonine protein kinase"/>
    <property type="match status" value="1"/>
</dbReference>
<evidence type="ECO:0000256" key="2">
    <source>
        <dbReference type="ARBA" id="ARBA00022527"/>
    </source>
</evidence>
<dbReference type="GO" id="GO:0004674">
    <property type="term" value="F:protein serine/threonine kinase activity"/>
    <property type="evidence" value="ECO:0007669"/>
    <property type="project" value="UniProtKB-KW"/>
</dbReference>
<protein>
    <recommendedName>
        <fullName evidence="1">non-specific serine/threonine protein kinase</fullName>
        <ecNumber evidence="1">2.7.11.1</ecNumber>
    </recommendedName>
</protein>
<dbReference type="Proteomes" id="UP001317532">
    <property type="component" value="Chromosome"/>
</dbReference>
<dbReference type="CDD" id="cd14014">
    <property type="entry name" value="STKc_PknB_like"/>
    <property type="match status" value="1"/>
</dbReference>
<feature type="region of interest" description="Disordered" evidence="11">
    <location>
        <begin position="288"/>
        <end position="328"/>
    </location>
</feature>
<evidence type="ECO:0000313" key="14">
    <source>
        <dbReference type="EMBL" id="BDE06486.1"/>
    </source>
</evidence>
<keyword evidence="2 14" id="KW-0723">Serine/threonine-protein kinase</keyword>
<keyword evidence="15" id="KW-1185">Reference proteome</keyword>
<evidence type="ECO:0000259" key="13">
    <source>
        <dbReference type="PROSITE" id="PS51178"/>
    </source>
</evidence>
<evidence type="ECO:0000256" key="6">
    <source>
        <dbReference type="ARBA" id="ARBA00022777"/>
    </source>
</evidence>
<dbReference type="InterPro" id="IPR005543">
    <property type="entry name" value="PASTA_dom"/>
</dbReference>
<dbReference type="CDD" id="cd06577">
    <property type="entry name" value="PASTA_pknB"/>
    <property type="match status" value="4"/>
</dbReference>
<feature type="domain" description="PASTA" evidence="13">
    <location>
        <begin position="358"/>
        <end position="424"/>
    </location>
</feature>
<dbReference type="GO" id="GO:0005524">
    <property type="term" value="F:ATP binding"/>
    <property type="evidence" value="ECO:0007669"/>
    <property type="project" value="UniProtKB-UniRule"/>
</dbReference>
<accession>A0AAN1XXM1</accession>
<evidence type="ECO:0000256" key="8">
    <source>
        <dbReference type="ARBA" id="ARBA00047899"/>
    </source>
</evidence>
<keyword evidence="6 14" id="KW-0418">Kinase</keyword>
<dbReference type="PROSITE" id="PS50011">
    <property type="entry name" value="PROTEIN_KINASE_DOM"/>
    <property type="match status" value="1"/>
</dbReference>
<dbReference type="KEGG" id="vab:WPS_17620"/>
<evidence type="ECO:0000256" key="5">
    <source>
        <dbReference type="ARBA" id="ARBA00022741"/>
    </source>
</evidence>
<keyword evidence="7 10" id="KW-0067">ATP-binding</keyword>
<feature type="domain" description="PASTA" evidence="13">
    <location>
        <begin position="625"/>
        <end position="692"/>
    </location>
</feature>
<feature type="domain" description="Protein kinase" evidence="12">
    <location>
        <begin position="11"/>
        <end position="278"/>
    </location>
</feature>
<gene>
    <name evidence="14" type="ORF">WPS_17620</name>
</gene>
<comment type="catalytic activity">
    <reaction evidence="9">
        <text>L-seryl-[protein] + ATP = O-phospho-L-seryl-[protein] + ADP + H(+)</text>
        <dbReference type="Rhea" id="RHEA:17989"/>
        <dbReference type="Rhea" id="RHEA-COMP:9863"/>
        <dbReference type="Rhea" id="RHEA-COMP:11604"/>
        <dbReference type="ChEBI" id="CHEBI:15378"/>
        <dbReference type="ChEBI" id="CHEBI:29999"/>
        <dbReference type="ChEBI" id="CHEBI:30616"/>
        <dbReference type="ChEBI" id="CHEBI:83421"/>
        <dbReference type="ChEBI" id="CHEBI:456216"/>
        <dbReference type="EC" id="2.7.11.1"/>
    </reaction>
</comment>
<evidence type="ECO:0000256" key="7">
    <source>
        <dbReference type="ARBA" id="ARBA00022840"/>
    </source>
</evidence>
<dbReference type="EC" id="2.7.11.1" evidence="1"/>
<evidence type="ECO:0000313" key="15">
    <source>
        <dbReference type="Proteomes" id="UP001317532"/>
    </source>
</evidence>
<dbReference type="Gene3D" id="1.10.510.10">
    <property type="entry name" value="Transferase(Phosphotransferase) domain 1"/>
    <property type="match status" value="1"/>
</dbReference>
<dbReference type="Gene3D" id="3.30.10.20">
    <property type="match status" value="5"/>
</dbReference>